<evidence type="ECO:0000259" key="2">
    <source>
        <dbReference type="PROSITE" id="PS50937"/>
    </source>
</evidence>
<dbReference type="PANTHER" id="PTHR30204">
    <property type="entry name" value="REDOX-CYCLING DRUG-SENSING TRANSCRIPTIONAL ACTIVATOR SOXR"/>
    <property type="match status" value="1"/>
</dbReference>
<dbReference type="SUPFAM" id="SSF46955">
    <property type="entry name" value="Putative DNA-binding domain"/>
    <property type="match status" value="1"/>
</dbReference>
<gene>
    <name evidence="3" type="ORF">METZ01_LOCUS364590</name>
</gene>
<dbReference type="InterPro" id="IPR009061">
    <property type="entry name" value="DNA-bd_dom_put_sf"/>
</dbReference>
<dbReference type="PROSITE" id="PS50937">
    <property type="entry name" value="HTH_MERR_2"/>
    <property type="match status" value="1"/>
</dbReference>
<dbReference type="SMART" id="SM00422">
    <property type="entry name" value="HTH_MERR"/>
    <property type="match status" value="1"/>
</dbReference>
<accession>A0A382SPH0</accession>
<feature type="non-terminal residue" evidence="3">
    <location>
        <position position="1"/>
    </location>
</feature>
<reference evidence="3" key="1">
    <citation type="submission" date="2018-05" db="EMBL/GenBank/DDBJ databases">
        <authorList>
            <person name="Lanie J.A."/>
            <person name="Ng W.-L."/>
            <person name="Kazmierczak K.M."/>
            <person name="Andrzejewski T.M."/>
            <person name="Davidsen T.M."/>
            <person name="Wayne K.J."/>
            <person name="Tettelin H."/>
            <person name="Glass J.I."/>
            <person name="Rusch D."/>
            <person name="Podicherti R."/>
            <person name="Tsui H.-C.T."/>
            <person name="Winkler M.E."/>
        </authorList>
    </citation>
    <scope>NUCLEOTIDE SEQUENCE</scope>
</reference>
<feature type="non-terminal residue" evidence="3">
    <location>
        <position position="99"/>
    </location>
</feature>
<dbReference type="GO" id="GO:0003700">
    <property type="term" value="F:DNA-binding transcription factor activity"/>
    <property type="evidence" value="ECO:0007669"/>
    <property type="project" value="InterPro"/>
</dbReference>
<evidence type="ECO:0000313" key="3">
    <source>
        <dbReference type="EMBL" id="SVD11736.1"/>
    </source>
</evidence>
<organism evidence="3">
    <name type="scientific">marine metagenome</name>
    <dbReference type="NCBI Taxonomy" id="408172"/>
    <lineage>
        <taxon>unclassified sequences</taxon>
        <taxon>metagenomes</taxon>
        <taxon>ecological metagenomes</taxon>
    </lineage>
</organism>
<dbReference type="Gene3D" id="1.10.1660.10">
    <property type="match status" value="1"/>
</dbReference>
<proteinExistence type="predicted"/>
<sequence>VKATKKSSEAFRTISEVSSELGVPQHVLRFWESRFSHIRPMKRAGGRRYYRPEDIRLLAGIQSFLYQDGYTIKGVQKLLRERGARVLVGRSQGRSLADM</sequence>
<evidence type="ECO:0000256" key="1">
    <source>
        <dbReference type="ARBA" id="ARBA00023125"/>
    </source>
</evidence>
<dbReference type="InterPro" id="IPR000551">
    <property type="entry name" value="MerR-type_HTH_dom"/>
</dbReference>
<protein>
    <recommendedName>
        <fullName evidence="2">HTH merR-type domain-containing protein</fullName>
    </recommendedName>
</protein>
<dbReference type="PANTHER" id="PTHR30204:SF15">
    <property type="entry name" value="BLL5018 PROTEIN"/>
    <property type="match status" value="1"/>
</dbReference>
<dbReference type="EMBL" id="UINC01130584">
    <property type="protein sequence ID" value="SVD11736.1"/>
    <property type="molecule type" value="Genomic_DNA"/>
</dbReference>
<dbReference type="CDD" id="cd04765">
    <property type="entry name" value="HTH_MlrA-like_sg2"/>
    <property type="match status" value="1"/>
</dbReference>
<dbReference type="AlphaFoldDB" id="A0A382SPH0"/>
<dbReference type="Pfam" id="PF13411">
    <property type="entry name" value="MerR_1"/>
    <property type="match status" value="1"/>
</dbReference>
<keyword evidence="1" id="KW-0238">DNA-binding</keyword>
<dbReference type="InterPro" id="IPR047057">
    <property type="entry name" value="MerR_fam"/>
</dbReference>
<feature type="domain" description="HTH merR-type" evidence="2">
    <location>
        <begin position="13"/>
        <end position="81"/>
    </location>
</feature>
<name>A0A382SPH0_9ZZZZ</name>
<dbReference type="GO" id="GO:0003677">
    <property type="term" value="F:DNA binding"/>
    <property type="evidence" value="ECO:0007669"/>
    <property type="project" value="UniProtKB-KW"/>
</dbReference>